<dbReference type="PROSITE" id="PS50031">
    <property type="entry name" value="EH"/>
    <property type="match status" value="1"/>
</dbReference>
<dbReference type="CDD" id="cd07597">
    <property type="entry name" value="BAR_SNX8"/>
    <property type="match status" value="1"/>
</dbReference>
<evidence type="ECO:0000256" key="6">
    <source>
        <dbReference type="ARBA" id="ARBA00022490"/>
    </source>
</evidence>
<reference evidence="12 13" key="1">
    <citation type="journal article" date="2016" name="Mol. Biol. Evol.">
        <title>Comparative Genomics of Early-Diverging Mushroom-Forming Fungi Provides Insights into the Origins of Lignocellulose Decay Capabilities.</title>
        <authorList>
            <person name="Nagy L.G."/>
            <person name="Riley R."/>
            <person name="Tritt A."/>
            <person name="Adam C."/>
            <person name="Daum C."/>
            <person name="Floudas D."/>
            <person name="Sun H."/>
            <person name="Yadav J.S."/>
            <person name="Pangilinan J."/>
            <person name="Larsson K.H."/>
            <person name="Matsuura K."/>
            <person name="Barry K."/>
            <person name="Labutti K."/>
            <person name="Kuo R."/>
            <person name="Ohm R.A."/>
            <person name="Bhattacharya S.S."/>
            <person name="Shirouzu T."/>
            <person name="Yoshinaga Y."/>
            <person name="Martin F.M."/>
            <person name="Grigoriev I.V."/>
            <person name="Hibbett D.S."/>
        </authorList>
    </citation>
    <scope>NUCLEOTIDE SEQUENCE [LARGE SCALE GENOMIC DNA]</scope>
    <source>
        <strain evidence="12 13">CBS 109695</strain>
    </source>
</reference>
<feature type="domain" description="EH" evidence="10">
    <location>
        <begin position="71"/>
        <end position="163"/>
    </location>
</feature>
<comment type="similarity">
    <text evidence="3">Belongs to the sorting nexin family.</text>
</comment>
<evidence type="ECO:0000256" key="4">
    <source>
        <dbReference type="ARBA" id="ARBA00014268"/>
    </source>
</evidence>
<gene>
    <name evidence="12" type="ORF">FIBSPDRAFT_855747</name>
</gene>
<keyword evidence="13" id="KW-1185">Reference proteome</keyword>
<feature type="domain" description="PX" evidence="11">
    <location>
        <begin position="248"/>
        <end position="354"/>
    </location>
</feature>
<comment type="subcellular location">
    <subcellularLocation>
        <location evidence="2">Cytoplasm</location>
    </subcellularLocation>
    <subcellularLocation>
        <location evidence="1">Membrane</location>
        <topology evidence="1">Peripheral membrane protein</topology>
        <orientation evidence="1">Cytoplasmic side</orientation>
    </subcellularLocation>
</comment>
<evidence type="ECO:0000256" key="7">
    <source>
        <dbReference type="ARBA" id="ARBA00022927"/>
    </source>
</evidence>
<evidence type="ECO:0000256" key="8">
    <source>
        <dbReference type="ARBA" id="ARBA00023136"/>
    </source>
</evidence>
<keyword evidence="5" id="KW-0813">Transport</keyword>
<protein>
    <recommendedName>
        <fullName evidence="4">Sorting nexin MVP1</fullName>
    </recommendedName>
</protein>
<dbReference type="SUPFAM" id="SSF47473">
    <property type="entry name" value="EF-hand"/>
    <property type="match status" value="1"/>
</dbReference>
<evidence type="ECO:0000256" key="5">
    <source>
        <dbReference type="ARBA" id="ARBA00022448"/>
    </source>
</evidence>
<evidence type="ECO:0000313" key="12">
    <source>
        <dbReference type="EMBL" id="KZP25558.1"/>
    </source>
</evidence>
<keyword evidence="7" id="KW-0653">Protein transport</keyword>
<dbReference type="GO" id="GO:0005768">
    <property type="term" value="C:endosome"/>
    <property type="evidence" value="ECO:0007669"/>
    <property type="project" value="TreeGrafter"/>
</dbReference>
<dbReference type="InterPro" id="IPR011992">
    <property type="entry name" value="EF-hand-dom_pair"/>
</dbReference>
<dbReference type="STRING" id="436010.A0A166P038"/>
<accession>A0A166P038</accession>
<feature type="region of interest" description="Disordered" evidence="9">
    <location>
        <begin position="216"/>
        <end position="236"/>
    </location>
</feature>
<dbReference type="AlphaFoldDB" id="A0A166P038"/>
<feature type="region of interest" description="Disordered" evidence="9">
    <location>
        <begin position="168"/>
        <end position="200"/>
    </location>
</feature>
<dbReference type="InterPro" id="IPR028662">
    <property type="entry name" value="SNX8/Mvp1"/>
</dbReference>
<dbReference type="GO" id="GO:0032266">
    <property type="term" value="F:phosphatidylinositol-3-phosphate binding"/>
    <property type="evidence" value="ECO:0007669"/>
    <property type="project" value="TreeGrafter"/>
</dbReference>
<evidence type="ECO:0000256" key="9">
    <source>
        <dbReference type="SAM" id="MobiDB-lite"/>
    </source>
</evidence>
<dbReference type="InterPro" id="IPR045734">
    <property type="entry name" value="Snx8_BAR_dom"/>
</dbReference>
<dbReference type="GO" id="GO:0042147">
    <property type="term" value="P:retrograde transport, endosome to Golgi"/>
    <property type="evidence" value="ECO:0007669"/>
    <property type="project" value="InterPro"/>
</dbReference>
<evidence type="ECO:0000259" key="10">
    <source>
        <dbReference type="PROSITE" id="PS50031"/>
    </source>
</evidence>
<keyword evidence="8" id="KW-0472">Membrane</keyword>
<organism evidence="12 13">
    <name type="scientific">Athelia psychrophila</name>
    <dbReference type="NCBI Taxonomy" id="1759441"/>
    <lineage>
        <taxon>Eukaryota</taxon>
        <taxon>Fungi</taxon>
        <taxon>Dikarya</taxon>
        <taxon>Basidiomycota</taxon>
        <taxon>Agaricomycotina</taxon>
        <taxon>Agaricomycetes</taxon>
        <taxon>Agaricomycetidae</taxon>
        <taxon>Atheliales</taxon>
        <taxon>Atheliaceae</taxon>
        <taxon>Athelia</taxon>
    </lineage>
</organism>
<feature type="region of interest" description="Disordered" evidence="9">
    <location>
        <begin position="1"/>
        <end position="25"/>
    </location>
</feature>
<dbReference type="GO" id="GO:0006623">
    <property type="term" value="P:protein targeting to vacuole"/>
    <property type="evidence" value="ECO:0007669"/>
    <property type="project" value="TreeGrafter"/>
</dbReference>
<dbReference type="InterPro" id="IPR001683">
    <property type="entry name" value="PX_dom"/>
</dbReference>
<dbReference type="OrthoDB" id="10064318at2759"/>
<dbReference type="Gene3D" id="1.10.238.10">
    <property type="entry name" value="EF-hand"/>
    <property type="match status" value="1"/>
</dbReference>
<dbReference type="Proteomes" id="UP000076532">
    <property type="component" value="Unassembled WGS sequence"/>
</dbReference>
<dbReference type="PANTHER" id="PTHR47554:SF1">
    <property type="entry name" value="SORTING NEXIN MVP1"/>
    <property type="match status" value="1"/>
</dbReference>
<name>A0A166P038_9AGAM</name>
<keyword evidence="6" id="KW-0963">Cytoplasm</keyword>
<evidence type="ECO:0000256" key="3">
    <source>
        <dbReference type="ARBA" id="ARBA00010883"/>
    </source>
</evidence>
<feature type="compositionally biased region" description="Polar residues" evidence="9">
    <location>
        <begin position="191"/>
        <end position="200"/>
    </location>
</feature>
<dbReference type="InterPro" id="IPR036871">
    <property type="entry name" value="PX_dom_sf"/>
</dbReference>
<dbReference type="SMART" id="SM00312">
    <property type="entry name" value="PX"/>
    <property type="match status" value="1"/>
</dbReference>
<evidence type="ECO:0000256" key="2">
    <source>
        <dbReference type="ARBA" id="ARBA00004496"/>
    </source>
</evidence>
<feature type="compositionally biased region" description="Polar residues" evidence="9">
    <location>
        <begin position="168"/>
        <end position="182"/>
    </location>
</feature>
<dbReference type="EMBL" id="KV417520">
    <property type="protein sequence ID" value="KZP25558.1"/>
    <property type="molecule type" value="Genomic_DNA"/>
</dbReference>
<sequence>MFDAPRPAQRFGSTPASRGFGGGSFVNDNPLSSSSIYDDGLDPWSAAPSPSPPPMASAPSLFSSVIADATVPAIYNQSFTAADPSEGGETSVNALSRILQTSSLPATTIDKIVNLVSSRPRVSKLEFFVALALVALAQSGKDVSIEQVAALASQNTLPEPALNLSSLQPSLSTFPQQPSNIYQPRPIQRPTAPSYTSDDPWNTATAAVPPAFPAQQDAAAPATGGPSAANGAPSSYSGTGMPKDWWKKLENINVNILGQQGFILNRYTVYELFSDRGPPVQRRYSEFVFLWDCLVKRYPFRLIAALPPKRIQPDEHFLEQRRMGLKRFINFVVNHPVIKDDGLLAIFLTEPSFETWRKHASISVEEESASKRVDRVEEMGIPSDLEDKLAVVRQKIPPLIEQWQRICLLVERTIKRREAAAVRIPSGLRRNFALPLFSSLVLPPLPGSPASTTSEFAAHSRPLLSDVSSVSSILSGTSFSRHRSDDDDDDGQADLSRLTNVLKVVAEVNEHCWRGESCELCEGVREGVGQLAVHTQAHADMLESRTRTLLYSTLESLKTQRDLYIATRDLFIRHTRLSIDQVERLRKRVETNSSKLEGVKVAQKEGWEVEAERFVALIERDQATIAAQLSRRVFIRACMWHELRVVLHNRENALLTQTVQAFAGEEQHFAEAVANNWVSLIESVEPMPFE</sequence>
<evidence type="ECO:0000256" key="1">
    <source>
        <dbReference type="ARBA" id="ARBA00004287"/>
    </source>
</evidence>
<proteinExistence type="inferred from homology"/>
<dbReference type="InterPro" id="IPR000261">
    <property type="entry name" value="EH_dom"/>
</dbReference>
<evidence type="ECO:0000313" key="13">
    <source>
        <dbReference type="Proteomes" id="UP000076532"/>
    </source>
</evidence>
<dbReference type="PROSITE" id="PS50195">
    <property type="entry name" value="PX"/>
    <property type="match status" value="1"/>
</dbReference>
<dbReference type="GO" id="GO:0005829">
    <property type="term" value="C:cytosol"/>
    <property type="evidence" value="ECO:0007669"/>
    <property type="project" value="GOC"/>
</dbReference>
<dbReference type="Pfam" id="PF19566">
    <property type="entry name" value="Snx8_BAR_dom"/>
    <property type="match status" value="1"/>
</dbReference>
<dbReference type="PANTHER" id="PTHR47554">
    <property type="entry name" value="SORTING NEXIN MVP1"/>
    <property type="match status" value="1"/>
</dbReference>
<evidence type="ECO:0000259" key="11">
    <source>
        <dbReference type="PROSITE" id="PS50195"/>
    </source>
</evidence>
<dbReference type="GO" id="GO:0016020">
    <property type="term" value="C:membrane"/>
    <property type="evidence" value="ECO:0007669"/>
    <property type="project" value="UniProtKB-SubCell"/>
</dbReference>
<dbReference type="Pfam" id="PF00787">
    <property type="entry name" value="PX"/>
    <property type="match status" value="1"/>
</dbReference>
<dbReference type="Gene3D" id="3.30.1520.10">
    <property type="entry name" value="Phox-like domain"/>
    <property type="match status" value="1"/>
</dbReference>
<dbReference type="SUPFAM" id="SSF64268">
    <property type="entry name" value="PX domain"/>
    <property type="match status" value="1"/>
</dbReference>